<name>A0A5J4NWY4_9TREM</name>
<feature type="transmembrane region" description="Helical" evidence="13">
    <location>
        <begin position="243"/>
        <end position="261"/>
    </location>
</feature>
<keyword evidence="6 13" id="KW-0808">Transferase</keyword>
<evidence type="ECO:0000256" key="7">
    <source>
        <dbReference type="ARBA" id="ARBA00022692"/>
    </source>
</evidence>
<keyword evidence="7 13" id="KW-0812">Transmembrane</keyword>
<evidence type="ECO:0000256" key="2">
    <source>
        <dbReference type="ARBA" id="ARBA00004687"/>
    </source>
</evidence>
<dbReference type="PANTHER" id="PTHR12886:SF0">
    <property type="entry name" value="GPI MANNOSYLTRANSFERASE 1"/>
    <property type="match status" value="1"/>
</dbReference>
<keyword evidence="9 13" id="KW-1133">Transmembrane helix</keyword>
<evidence type="ECO:0000256" key="8">
    <source>
        <dbReference type="ARBA" id="ARBA00022824"/>
    </source>
</evidence>
<keyword evidence="8 13" id="KW-0256">Endoplasmic reticulum</keyword>
<dbReference type="GO" id="GO:0051751">
    <property type="term" value="F:alpha-1,4-mannosyltransferase activity"/>
    <property type="evidence" value="ECO:0007669"/>
    <property type="project" value="InterPro"/>
</dbReference>
<sequence length="629" mass="70999">MDSDVSSMESSSPRAMLTEELTGTGDFDDMHFTEDVQALYTSCCSESLTGNSVKLRATTHELDPEFRHSEAQQLIGDGDVQPSSSSSQMNLRPEENRLPFQTGNPALMFILSIALVFRIMLLVFSVWQDETRWPDGQLRFTDVDYDVFTDAAKALVSGEDVYHARPTYRYSPLIAALLAPGHWLFSSSTNNDGCHTLAKVWGKSVFIISDLLCAWLQYQIITVEYKIHNSALDSSTTSDPNRVALHLIAFGWLFNPITAVVSVRGNAEAVLGMCVLGCLWLMLTRRLFTAGLLFGLCVHLKLYPVIYAPAVYLWLTSQSGQPLRPQSFRAHLSTLLPSKAHFRFGLATLFSLGSLTTASYVWFGGWRFLQQAYLYHLTRLDIKHNFAPHFYPLYLLSGLRWQVDQLFAMTDDIGSWTLFQSGLMGKLFDRLRTSMIGFAIGDTSKSAGLSEWLRSQAILNARLLERLFSTFALLPSLVLILAFAWKLHRQLSLCWFAITYAFVTFNKVCTSQYFLWSLVLLPPALANLRLPAKKNVCVAVSENLFVWYGAQLLWLAAAYALELRTPSSTWMARYGWLLVWSASGLFFICNVWLLRRLLRWRKTNAYSSAESTSDTITLSGDTVEDKKTQ</sequence>
<evidence type="ECO:0000313" key="15">
    <source>
        <dbReference type="Proteomes" id="UP000324629"/>
    </source>
</evidence>
<dbReference type="GO" id="GO:1990529">
    <property type="term" value="C:glycosylphosphatidylinositol-mannosyltransferase I complex"/>
    <property type="evidence" value="ECO:0007669"/>
    <property type="project" value="TreeGrafter"/>
</dbReference>
<gene>
    <name evidence="14" type="ORF">DEA37_0012959</name>
</gene>
<evidence type="ECO:0000313" key="14">
    <source>
        <dbReference type="EMBL" id="KAA3680125.1"/>
    </source>
</evidence>
<dbReference type="PANTHER" id="PTHR12886">
    <property type="entry name" value="PIG-M MANNOSYLTRANSFERASE"/>
    <property type="match status" value="1"/>
</dbReference>
<evidence type="ECO:0000256" key="3">
    <source>
        <dbReference type="ARBA" id="ARBA00011071"/>
    </source>
</evidence>
<feature type="transmembrane region" description="Helical" evidence="13">
    <location>
        <begin position="267"/>
        <end position="283"/>
    </location>
</feature>
<dbReference type="Proteomes" id="UP000324629">
    <property type="component" value="Unassembled WGS sequence"/>
</dbReference>
<evidence type="ECO:0000256" key="11">
    <source>
        <dbReference type="ARBA" id="ARBA00093408"/>
    </source>
</evidence>
<proteinExistence type="inferred from homology"/>
<comment type="caution">
    <text evidence="14">The sequence shown here is derived from an EMBL/GenBank/DDBJ whole genome shotgun (WGS) entry which is preliminary data.</text>
</comment>
<feature type="transmembrane region" description="Helical" evidence="13">
    <location>
        <begin position="106"/>
        <end position="127"/>
    </location>
</feature>
<dbReference type="UniPathway" id="UPA00196"/>
<dbReference type="Pfam" id="PF05007">
    <property type="entry name" value="Mannosyl_trans"/>
    <property type="match status" value="2"/>
</dbReference>
<feature type="transmembrane region" description="Helical" evidence="13">
    <location>
        <begin position="290"/>
        <end position="315"/>
    </location>
</feature>
<comment type="similarity">
    <text evidence="3 13">Belongs to the PIGM family.</text>
</comment>
<keyword evidence="4 13" id="KW-0337">GPI-anchor biosynthesis</keyword>
<evidence type="ECO:0000256" key="5">
    <source>
        <dbReference type="ARBA" id="ARBA00022676"/>
    </source>
</evidence>
<comment type="subcellular location">
    <subcellularLocation>
        <location evidence="1 13">Endoplasmic reticulum membrane</location>
        <topology evidence="1 13">Multi-pass membrane protein</topology>
    </subcellularLocation>
</comment>
<organism evidence="14 15">
    <name type="scientific">Paragonimus westermani</name>
    <dbReference type="NCBI Taxonomy" id="34504"/>
    <lineage>
        <taxon>Eukaryota</taxon>
        <taxon>Metazoa</taxon>
        <taxon>Spiralia</taxon>
        <taxon>Lophotrochozoa</taxon>
        <taxon>Platyhelminthes</taxon>
        <taxon>Trematoda</taxon>
        <taxon>Digenea</taxon>
        <taxon>Plagiorchiida</taxon>
        <taxon>Troglotremata</taxon>
        <taxon>Troglotrematidae</taxon>
        <taxon>Paragonimus</taxon>
    </lineage>
</organism>
<feature type="transmembrane region" description="Helical" evidence="13">
    <location>
        <begin position="573"/>
        <end position="594"/>
    </location>
</feature>
<comment type="function">
    <text evidence="11 13">Catalytic subunit of the glycosylphosphatidylinositol-mannosyltransferase I complex which catalyzes the transfer of the first mannose, via an alpha-1,4 bond from a dolichol-phosphate-mannose (Dol-P-Man) to the glucosaminyl acyl phosphatidylinositol (GlcN-(acyl)PI) intermediate to generate alpha-D-Man-(1-&gt;4)-alpha-D-GlcN-(1-&gt;6)-(1-radyl,2-acyl-sn-glycero-3-phospho)-2-acyl-inositol and participates in the sixth step of the glycosylphosphatidylinositol-anchor biosynthesis.</text>
</comment>
<comment type="pathway">
    <text evidence="2 13">Glycolipid biosynthesis; glycosylphosphatidylinositol-anchor biosynthesis.</text>
</comment>
<evidence type="ECO:0000256" key="6">
    <source>
        <dbReference type="ARBA" id="ARBA00022679"/>
    </source>
</evidence>
<dbReference type="GO" id="GO:0005789">
    <property type="term" value="C:endoplasmic reticulum membrane"/>
    <property type="evidence" value="ECO:0007669"/>
    <property type="project" value="UniProtKB-SubCell"/>
</dbReference>
<dbReference type="AlphaFoldDB" id="A0A5J4NWY4"/>
<evidence type="ECO:0000256" key="4">
    <source>
        <dbReference type="ARBA" id="ARBA00022502"/>
    </source>
</evidence>
<feature type="transmembrane region" description="Helical" evidence="13">
    <location>
        <begin position="544"/>
        <end position="561"/>
    </location>
</feature>
<feature type="transmembrane region" description="Helical" evidence="13">
    <location>
        <begin position="463"/>
        <end position="485"/>
    </location>
</feature>
<protein>
    <recommendedName>
        <fullName evidence="12 13">GPI alpha-1,4-mannosyltransferase I, catalytic subunit</fullName>
        <ecNumber evidence="13">2.4.1.-</ecNumber>
    </recommendedName>
    <alternativeName>
        <fullName evidence="13">GPI mannosyltransferase I</fullName>
    </alternativeName>
</protein>
<dbReference type="EC" id="2.4.1.-" evidence="13"/>
<evidence type="ECO:0000256" key="12">
    <source>
        <dbReference type="ARBA" id="ARBA00093608"/>
    </source>
</evidence>
<evidence type="ECO:0000256" key="10">
    <source>
        <dbReference type="ARBA" id="ARBA00023136"/>
    </source>
</evidence>
<keyword evidence="10 13" id="KW-0472">Membrane</keyword>
<evidence type="ECO:0000256" key="9">
    <source>
        <dbReference type="ARBA" id="ARBA00022989"/>
    </source>
</evidence>
<feature type="transmembrane region" description="Helical" evidence="13">
    <location>
        <begin position="342"/>
        <end position="363"/>
    </location>
</feature>
<evidence type="ECO:0000256" key="13">
    <source>
        <dbReference type="RuleBase" id="RU365064"/>
    </source>
</evidence>
<evidence type="ECO:0000256" key="1">
    <source>
        <dbReference type="ARBA" id="ARBA00004477"/>
    </source>
</evidence>
<keyword evidence="15" id="KW-1185">Reference proteome</keyword>
<dbReference type="EMBL" id="QNGE01000530">
    <property type="protein sequence ID" value="KAA3680125.1"/>
    <property type="molecule type" value="Genomic_DNA"/>
</dbReference>
<accession>A0A5J4NWY4</accession>
<dbReference type="GO" id="GO:0006506">
    <property type="term" value="P:GPI anchor biosynthetic process"/>
    <property type="evidence" value="ECO:0007669"/>
    <property type="project" value="UniProtKB-UniPathway"/>
</dbReference>
<keyword evidence="5 13" id="KW-0328">Glycosyltransferase</keyword>
<dbReference type="InterPro" id="IPR007704">
    <property type="entry name" value="PIG-M"/>
</dbReference>
<dbReference type="GO" id="GO:0004376">
    <property type="term" value="F:GPI mannosyltransferase activity"/>
    <property type="evidence" value="ECO:0007669"/>
    <property type="project" value="InterPro"/>
</dbReference>
<reference evidence="14 15" key="1">
    <citation type="journal article" date="2019" name="Gigascience">
        <title>Whole-genome sequence of the oriental lung fluke Paragonimus westermani.</title>
        <authorList>
            <person name="Oey H."/>
            <person name="Zakrzewski M."/>
            <person name="Narain K."/>
            <person name="Devi K.R."/>
            <person name="Agatsuma T."/>
            <person name="Nawaratna S."/>
            <person name="Gobert G.N."/>
            <person name="Jones M.K."/>
            <person name="Ragan M.A."/>
            <person name="McManus D.P."/>
            <person name="Krause L."/>
        </authorList>
    </citation>
    <scope>NUCLEOTIDE SEQUENCE [LARGE SCALE GENOMIC DNA]</scope>
    <source>
        <strain evidence="14 15">IND2009</strain>
    </source>
</reference>